<dbReference type="InterPro" id="IPR029058">
    <property type="entry name" value="AB_hydrolase_fold"/>
</dbReference>
<feature type="domain" description="AB hydrolase-1" evidence="1">
    <location>
        <begin position="22"/>
        <end position="257"/>
    </location>
</feature>
<name>A0ABW4ZSP0_9SPHI</name>
<dbReference type="EMBL" id="JBHUHZ010000006">
    <property type="protein sequence ID" value="MFD2164575.1"/>
    <property type="molecule type" value="Genomic_DNA"/>
</dbReference>
<dbReference type="Pfam" id="PF00561">
    <property type="entry name" value="Abhydrolase_1"/>
    <property type="match status" value="1"/>
</dbReference>
<evidence type="ECO:0000313" key="2">
    <source>
        <dbReference type="EMBL" id="MFD2164575.1"/>
    </source>
</evidence>
<protein>
    <submittedName>
        <fullName evidence="2">Alpha/beta fold hydrolase</fullName>
    </submittedName>
</protein>
<keyword evidence="3" id="KW-1185">Reference proteome</keyword>
<dbReference type="PANTHER" id="PTHR46438:SF11">
    <property type="entry name" value="LIPASE-RELATED"/>
    <property type="match status" value="1"/>
</dbReference>
<accession>A0ABW4ZSP0</accession>
<keyword evidence="2" id="KW-0378">Hydrolase</keyword>
<dbReference type="Proteomes" id="UP001597387">
    <property type="component" value="Unassembled WGS sequence"/>
</dbReference>
<dbReference type="PANTHER" id="PTHR46438">
    <property type="entry name" value="ALPHA/BETA-HYDROLASES SUPERFAMILY PROTEIN"/>
    <property type="match status" value="1"/>
</dbReference>
<comment type="caution">
    <text evidence="2">The sequence shown here is derived from an EMBL/GenBank/DDBJ whole genome shotgun (WGS) entry which is preliminary data.</text>
</comment>
<dbReference type="GO" id="GO:0016787">
    <property type="term" value="F:hydrolase activity"/>
    <property type="evidence" value="ECO:0007669"/>
    <property type="project" value="UniProtKB-KW"/>
</dbReference>
<sequence length="275" mass="31482">MAFFTNNRVRLHYLTYGNGPEAMLAFHGFGMKGTQFSVLENAFAERYTIYSFDLFFHGQTELLDSSLAVIRKGMSSSEFGGYMAEFIQEMGFEMVSLLSYSMGALMALSIIEYMPFKVHNAFFIAPDGIKPNKLLQFGSGNLIINRIFYKLVYSPKTVRLILNSLLKFRYIDDSLHRILQGEFGTETTRLTCYQAITYHANLRFNKAKLAALINMNRINTWFYFGKTDRLFPPSIGHEFSAMLENTSLHILNTGHELVNEELGELINRQFAVNTI</sequence>
<proteinExistence type="predicted"/>
<evidence type="ECO:0000313" key="3">
    <source>
        <dbReference type="Proteomes" id="UP001597387"/>
    </source>
</evidence>
<dbReference type="Gene3D" id="3.40.50.1820">
    <property type="entry name" value="alpha/beta hydrolase"/>
    <property type="match status" value="1"/>
</dbReference>
<dbReference type="RefSeq" id="WP_255901598.1">
    <property type="nucleotide sequence ID" value="NZ_JAFMZO010000002.1"/>
</dbReference>
<dbReference type="InterPro" id="IPR000073">
    <property type="entry name" value="AB_hydrolase_1"/>
</dbReference>
<gene>
    <name evidence="2" type="ORF">ACFSJU_19370</name>
</gene>
<dbReference type="SUPFAM" id="SSF53474">
    <property type="entry name" value="alpha/beta-Hydrolases"/>
    <property type="match status" value="1"/>
</dbReference>
<evidence type="ECO:0000259" key="1">
    <source>
        <dbReference type="Pfam" id="PF00561"/>
    </source>
</evidence>
<organism evidence="2 3">
    <name type="scientific">Paradesertivirga mongoliensis</name>
    <dbReference type="NCBI Taxonomy" id="2100740"/>
    <lineage>
        <taxon>Bacteria</taxon>
        <taxon>Pseudomonadati</taxon>
        <taxon>Bacteroidota</taxon>
        <taxon>Sphingobacteriia</taxon>
        <taxon>Sphingobacteriales</taxon>
        <taxon>Sphingobacteriaceae</taxon>
        <taxon>Paradesertivirga</taxon>
    </lineage>
</organism>
<reference evidence="3" key="1">
    <citation type="journal article" date="2019" name="Int. J. Syst. Evol. Microbiol.">
        <title>The Global Catalogue of Microorganisms (GCM) 10K type strain sequencing project: providing services to taxonomists for standard genome sequencing and annotation.</title>
        <authorList>
            <consortium name="The Broad Institute Genomics Platform"/>
            <consortium name="The Broad Institute Genome Sequencing Center for Infectious Disease"/>
            <person name="Wu L."/>
            <person name="Ma J."/>
        </authorList>
    </citation>
    <scope>NUCLEOTIDE SEQUENCE [LARGE SCALE GENOMIC DNA]</scope>
    <source>
        <strain evidence="3">KCTC 42217</strain>
    </source>
</reference>